<keyword evidence="2" id="KW-1185">Reference proteome</keyword>
<reference evidence="2" key="1">
    <citation type="journal article" date="2023" name="Nat. Plants">
        <title>Single-cell RNA sequencing provides a high-resolution roadmap for understanding the multicellular compartmentation of specialized metabolism.</title>
        <authorList>
            <person name="Sun S."/>
            <person name="Shen X."/>
            <person name="Li Y."/>
            <person name="Li Y."/>
            <person name="Wang S."/>
            <person name="Li R."/>
            <person name="Zhang H."/>
            <person name="Shen G."/>
            <person name="Guo B."/>
            <person name="Wei J."/>
            <person name="Xu J."/>
            <person name="St-Pierre B."/>
            <person name="Chen S."/>
            <person name="Sun C."/>
        </authorList>
    </citation>
    <scope>NUCLEOTIDE SEQUENCE [LARGE SCALE GENOMIC DNA]</scope>
</reference>
<dbReference type="Proteomes" id="UP001060085">
    <property type="component" value="Linkage Group LG03"/>
</dbReference>
<organism evidence="1 2">
    <name type="scientific">Catharanthus roseus</name>
    <name type="common">Madagascar periwinkle</name>
    <name type="synonym">Vinca rosea</name>
    <dbReference type="NCBI Taxonomy" id="4058"/>
    <lineage>
        <taxon>Eukaryota</taxon>
        <taxon>Viridiplantae</taxon>
        <taxon>Streptophyta</taxon>
        <taxon>Embryophyta</taxon>
        <taxon>Tracheophyta</taxon>
        <taxon>Spermatophyta</taxon>
        <taxon>Magnoliopsida</taxon>
        <taxon>eudicotyledons</taxon>
        <taxon>Gunneridae</taxon>
        <taxon>Pentapetalae</taxon>
        <taxon>asterids</taxon>
        <taxon>lamiids</taxon>
        <taxon>Gentianales</taxon>
        <taxon>Apocynaceae</taxon>
        <taxon>Rauvolfioideae</taxon>
        <taxon>Vinceae</taxon>
        <taxon>Catharanthinae</taxon>
        <taxon>Catharanthus</taxon>
    </lineage>
</organism>
<evidence type="ECO:0000313" key="2">
    <source>
        <dbReference type="Proteomes" id="UP001060085"/>
    </source>
</evidence>
<accession>A0ACC0BMQ5</accession>
<sequence length="338" mass="37491">MVVLNKLPKMAKKAAVLYHYPCPDGAFAALAAHLYFSSSSYPSLFFPNTVYSPLRVEDLPLNEIDTVYLLDFVGPSGFVDILSSKAESVVVLDHHKTALESLGTGASVSGNVMKVIDMQRSGATISYDYFKEKLLGGDKNSVGDNWKSKAAEFERLRRLFEYIEDADLWRWRLPKSKAFSSGLKDLNIEFDIRQNPTLFQQLLSLDLDSVISRGAESILQKQKLIDEVLACSYEIALGHGTFGHCLAVNADSVIDLRSELGHQLADKSHKMKLRGIGAVVYKVPELQNDQVLKISLRSIDNDDTTRISEKFGGGGHRNASSFMLTFAEFEKWKISGGA</sequence>
<comment type="caution">
    <text evidence="1">The sequence shown here is derived from an EMBL/GenBank/DDBJ whole genome shotgun (WGS) entry which is preliminary data.</text>
</comment>
<gene>
    <name evidence="1" type="ORF">M9H77_14319</name>
</gene>
<name>A0ACC0BMQ5_CATRO</name>
<dbReference type="EMBL" id="CM044703">
    <property type="protein sequence ID" value="KAI5673955.1"/>
    <property type="molecule type" value="Genomic_DNA"/>
</dbReference>
<protein>
    <submittedName>
        <fullName evidence="1">Uncharacterized protein</fullName>
    </submittedName>
</protein>
<evidence type="ECO:0000313" key="1">
    <source>
        <dbReference type="EMBL" id="KAI5673955.1"/>
    </source>
</evidence>
<proteinExistence type="predicted"/>